<evidence type="ECO:0008006" key="7">
    <source>
        <dbReference type="Google" id="ProtNLM"/>
    </source>
</evidence>
<proteinExistence type="predicted"/>
<dbReference type="InterPro" id="IPR027914">
    <property type="entry name" value="DUF4456"/>
</dbReference>
<feature type="coiled-coil region" evidence="1">
    <location>
        <begin position="99"/>
        <end position="126"/>
    </location>
</feature>
<dbReference type="Pfam" id="PF14644">
    <property type="entry name" value="DUF4456"/>
    <property type="match status" value="1"/>
</dbReference>
<reference evidence="6" key="1">
    <citation type="journal article" date="2015" name="PLoS Genet.">
        <title>Genome Sequence and Transcriptome Analyses of Chrysochromulina tobin: Metabolic Tools for Enhanced Algal Fitness in the Prominent Order Prymnesiales (Haptophyceae).</title>
        <authorList>
            <person name="Hovde B.T."/>
            <person name="Deodato C.R."/>
            <person name="Hunsperger H.M."/>
            <person name="Ryken S.A."/>
            <person name="Yost W."/>
            <person name="Jha R.K."/>
            <person name="Patterson J."/>
            <person name="Monnat R.J. Jr."/>
            <person name="Barlow S.B."/>
            <person name="Starkenburg S.R."/>
            <person name="Cattolico R.A."/>
        </authorList>
    </citation>
    <scope>NUCLEOTIDE SEQUENCE</scope>
    <source>
        <strain evidence="6">CCMP291</strain>
    </source>
</reference>
<organism evidence="5 6">
    <name type="scientific">Chrysochromulina tobinii</name>
    <dbReference type="NCBI Taxonomy" id="1460289"/>
    <lineage>
        <taxon>Eukaryota</taxon>
        <taxon>Haptista</taxon>
        <taxon>Haptophyta</taxon>
        <taxon>Prymnesiophyceae</taxon>
        <taxon>Prymnesiales</taxon>
        <taxon>Chrysochromulinaceae</taxon>
        <taxon>Chrysochromulina</taxon>
    </lineage>
</organism>
<accession>A0A0M0KC77</accession>
<feature type="domain" description="DUF4455" evidence="3">
    <location>
        <begin position="105"/>
        <end position="560"/>
    </location>
</feature>
<dbReference type="Pfam" id="PF14643">
    <property type="entry name" value="DUF4455"/>
    <property type="match status" value="1"/>
</dbReference>
<evidence type="ECO:0000313" key="5">
    <source>
        <dbReference type="EMBL" id="KOO36008.1"/>
    </source>
</evidence>
<gene>
    <name evidence="5" type="ORF">Ctob_013434</name>
</gene>
<dbReference type="EMBL" id="JWZX01000669">
    <property type="protein sequence ID" value="KOO36008.1"/>
    <property type="molecule type" value="Genomic_DNA"/>
</dbReference>
<feature type="domain" description="DUF4456" evidence="4">
    <location>
        <begin position="945"/>
        <end position="1147"/>
    </location>
</feature>
<feature type="coiled-coil region" evidence="1">
    <location>
        <begin position="460"/>
        <end position="487"/>
    </location>
</feature>
<dbReference type="PANTHER" id="PTHR21444:SF14">
    <property type="entry name" value="COILED-COIL DOMAIN-CONTAINING PROTEIN 180"/>
    <property type="match status" value="1"/>
</dbReference>
<dbReference type="AlphaFoldDB" id="A0A0M0KC77"/>
<sequence>MPAALKEPAAEPRMAGQMASNPFTAELGLLTKLVAPKISHAKDGASLPAPPKVKDMPGRKRQSVPPLTEQEVAIGESQTLQNHGKMMPAVSSTNHAGMKEMLIARKARHENAIEAFKKRMGSMEVELEARTGAVARSFKALMVLNDAELKSMFDELADDFLLQMEMDEVDSAWVRIDEELTRRRGWVDQFERDLTKVENERREMVEAELTTLLELLVATAHLLPPALERFVETETHSVNLLILANREVHAELLAKLRVEDVKRHKSSLREWEARKLEWRRLRHENALQTLKSYLHSPEVLAPQSQRLLLSELASKQQAFNERRFSVLVQLGKLRPPELSEAAANRSREELEQLDADEEASARASHDALQQAEAAVAAEVAEACKYLRARLYHFAHLEPRALESVIAAQVVPLVDLRAEQAQDLLERVEAAEATQRLRLHEDALQLVKRFEMAGRLFDEHVRRTSELYETLRDELHTCREEHEEADKANEMQLEKVLTDMRRAADKNELMLKQEEAMELLAQIQMGYRNFHRASLDIAEQHPNLMRAELTSVHTQLIEYHQLDIELRVKLACECLNYHDAHAVAMGKRARHECGVLVKQLTRELDERLMSHQPRAGAVETDMAAERDQELLAHRERFVRHVKSVTSRRGMLSAALETKLETVIKAEKQHKDKLGALQRALGSEKNNHSATLNRLSREAEALHAAYTRVTREMFDELEAASKAQLKEVLGVNTKFRDSWTLFSEGGIFNPIEQARFIERLAKVDEDAKAEAVAQAERLAALREAQLQRAHEGQEGFRASFAVNKEDIVHIEQLKMQSGKCTADVRIVLAESAAQEAALDAQTEELSRLVKSVTRPGESEADNAEFDTDAARAAAQAKLARAILESSEDMRAKLLHRALFLDMLASEGMPKTAPKPEMGEEAKPPVPLKQLVTAARAKHEGLMIAMCAKYHQERGERPITRPSLIPENAELEADKVRARLDQMVHKAHDDWYHAGKTLRKQLLVIWRVLNSVGPSVFDDLSRACRKAAYNGCRTLHKAYAPLAKDRAAKRQLHEASLKPTMRNAGAQAELRALAMAEADRSAAEVSAATELRDALLAVETEQAQVLERRLVFLSGSILKLLDAQLTEDDLIANDDPPPDIHHGIKKKLRMETREMFPHPGQPQAGRPFYTYTWPGLPLGELTPDTCETRAVGADAPPESKEAIPRSLELQANQTRAQRSVITARDRVYESYRLYYAGRVREIRTACDTALTEARRWEAGWLKLVDHMEIKPPQ</sequence>
<evidence type="ECO:0000313" key="6">
    <source>
        <dbReference type="Proteomes" id="UP000037460"/>
    </source>
</evidence>
<keyword evidence="6" id="KW-1185">Reference proteome</keyword>
<feature type="region of interest" description="Disordered" evidence="2">
    <location>
        <begin position="338"/>
        <end position="363"/>
    </location>
</feature>
<dbReference type="PANTHER" id="PTHR21444">
    <property type="entry name" value="COILED-COIL DOMAIN-CONTAINING PROTEIN 180"/>
    <property type="match status" value="1"/>
</dbReference>
<evidence type="ECO:0000256" key="1">
    <source>
        <dbReference type="SAM" id="Coils"/>
    </source>
</evidence>
<feature type="region of interest" description="Disordered" evidence="2">
    <location>
        <begin position="41"/>
        <end position="66"/>
    </location>
</feature>
<evidence type="ECO:0000256" key="2">
    <source>
        <dbReference type="SAM" id="MobiDB-lite"/>
    </source>
</evidence>
<protein>
    <recommendedName>
        <fullName evidence="7">Flagellar associated protein</fullName>
    </recommendedName>
</protein>
<dbReference type="InterPro" id="IPR028089">
    <property type="entry name" value="DUF4455"/>
</dbReference>
<dbReference type="OrthoDB" id="431588at2759"/>
<evidence type="ECO:0000259" key="4">
    <source>
        <dbReference type="Pfam" id="PF14644"/>
    </source>
</evidence>
<evidence type="ECO:0000259" key="3">
    <source>
        <dbReference type="Pfam" id="PF14643"/>
    </source>
</evidence>
<comment type="caution">
    <text evidence="5">The sequence shown here is derived from an EMBL/GenBank/DDBJ whole genome shotgun (WGS) entry which is preliminary data.</text>
</comment>
<feature type="coiled-coil region" evidence="1">
    <location>
        <begin position="683"/>
        <end position="710"/>
    </location>
</feature>
<dbReference type="Proteomes" id="UP000037460">
    <property type="component" value="Unassembled WGS sequence"/>
</dbReference>
<name>A0A0M0KC77_9EUKA</name>
<keyword evidence="1" id="KW-0175">Coiled coil</keyword>